<dbReference type="Gene3D" id="3.40.50.300">
    <property type="entry name" value="P-loop containing nucleotide triphosphate hydrolases"/>
    <property type="match status" value="1"/>
</dbReference>
<keyword evidence="8" id="KW-0963">Cytoplasm</keyword>
<evidence type="ECO:0000256" key="7">
    <source>
        <dbReference type="ARBA" id="ARBA00048478"/>
    </source>
</evidence>
<dbReference type="KEGG" id="sace:GIY23_14515"/>
<keyword evidence="5 8" id="KW-0067">ATP-binding</keyword>
<comment type="subcellular location">
    <subcellularLocation>
        <location evidence="8">Cytoplasm</location>
    </subcellularLocation>
</comment>
<reference evidence="12" key="1">
    <citation type="submission" date="2019-11" db="EMBL/GenBank/DDBJ databases">
        <title>The complete genome sequence of Saccharopolyspora sp. E2A.</title>
        <authorList>
            <person name="Zhang G."/>
        </authorList>
    </citation>
    <scope>NUCLEOTIDE SEQUENCE [LARGE SCALE GENOMIC DNA]</scope>
    <source>
        <strain evidence="12">E2A</strain>
    </source>
</reference>
<dbReference type="SUPFAM" id="SSF52540">
    <property type="entry name" value="P-loop containing nucleoside triphosphate hydrolases"/>
    <property type="match status" value="1"/>
</dbReference>
<dbReference type="HAMAP" id="MF_00238">
    <property type="entry name" value="Cytidyl_kinase_type1"/>
    <property type="match status" value="1"/>
</dbReference>
<dbReference type="InterPro" id="IPR011994">
    <property type="entry name" value="Cytidylate_kinase_dom"/>
</dbReference>
<dbReference type="GO" id="GO:0005737">
    <property type="term" value="C:cytoplasm"/>
    <property type="evidence" value="ECO:0007669"/>
    <property type="project" value="UniProtKB-SubCell"/>
</dbReference>
<gene>
    <name evidence="8" type="primary">cmk</name>
    <name evidence="11" type="ORF">GIY23_14515</name>
</gene>
<evidence type="ECO:0000313" key="11">
    <source>
        <dbReference type="EMBL" id="QGK70571.1"/>
    </source>
</evidence>
<feature type="compositionally biased region" description="Basic and acidic residues" evidence="9">
    <location>
        <begin position="195"/>
        <end position="211"/>
    </location>
</feature>
<comment type="catalytic activity">
    <reaction evidence="7 8">
        <text>CMP + ATP = CDP + ADP</text>
        <dbReference type="Rhea" id="RHEA:11600"/>
        <dbReference type="ChEBI" id="CHEBI:30616"/>
        <dbReference type="ChEBI" id="CHEBI:58069"/>
        <dbReference type="ChEBI" id="CHEBI:60377"/>
        <dbReference type="ChEBI" id="CHEBI:456216"/>
        <dbReference type="EC" id="2.7.4.25"/>
    </reaction>
</comment>
<evidence type="ECO:0000256" key="5">
    <source>
        <dbReference type="ARBA" id="ARBA00022840"/>
    </source>
</evidence>
<feature type="region of interest" description="Disordered" evidence="9">
    <location>
        <begin position="189"/>
        <end position="211"/>
    </location>
</feature>
<evidence type="ECO:0000256" key="8">
    <source>
        <dbReference type="HAMAP-Rule" id="MF_00238"/>
    </source>
</evidence>
<dbReference type="GO" id="GO:0036430">
    <property type="term" value="F:CMP kinase activity"/>
    <property type="evidence" value="ECO:0007669"/>
    <property type="project" value="RHEA"/>
</dbReference>
<keyword evidence="3 8" id="KW-0547">Nucleotide-binding</keyword>
<keyword evidence="2 8" id="KW-0808">Transferase</keyword>
<evidence type="ECO:0000256" key="9">
    <source>
        <dbReference type="SAM" id="MobiDB-lite"/>
    </source>
</evidence>
<protein>
    <recommendedName>
        <fullName evidence="8">Cytidylate kinase</fullName>
        <shortName evidence="8">CK</shortName>
        <ecNumber evidence="8">2.7.4.25</ecNumber>
    </recommendedName>
    <alternativeName>
        <fullName evidence="8">Cytidine monophosphate kinase</fullName>
        <shortName evidence="8">CMP kinase</shortName>
    </alternativeName>
</protein>
<proteinExistence type="inferred from homology"/>
<evidence type="ECO:0000256" key="6">
    <source>
        <dbReference type="ARBA" id="ARBA00047615"/>
    </source>
</evidence>
<sequence length="265" mass="27992">MCTWVLRRVRWTVTGGDVTRRTGDVAQARLRGVVALDGPSGTGKSTVARGLATALGASYLDTGAMYRAVTLAVLRAGTDPGDAAAVASVSESLRLEMSTEPERPGVSLDGEDVDREIRGAEVTGAVSAVSAVARVRELLVAEQRRLIDEALASPGGVVVEGRDIGGVVAPEAGLKVYLTASAHTRALRRSAQDSADGRVSDVDRTRDDVQRRDTIDSQRAVSPLRRADDAVEVDTTELDVPGVLARLRELVTERALLAGVERTGR</sequence>
<keyword evidence="12" id="KW-1185">Reference proteome</keyword>
<dbReference type="GO" id="GO:0036431">
    <property type="term" value="F:dCMP kinase activity"/>
    <property type="evidence" value="ECO:0007669"/>
    <property type="project" value="InterPro"/>
</dbReference>
<evidence type="ECO:0000259" key="10">
    <source>
        <dbReference type="Pfam" id="PF02224"/>
    </source>
</evidence>
<evidence type="ECO:0000313" key="12">
    <source>
        <dbReference type="Proteomes" id="UP000371041"/>
    </source>
</evidence>
<evidence type="ECO:0000256" key="4">
    <source>
        <dbReference type="ARBA" id="ARBA00022777"/>
    </source>
</evidence>
<feature type="domain" description="Cytidylate kinase" evidence="10">
    <location>
        <begin position="34"/>
        <end position="251"/>
    </location>
</feature>
<evidence type="ECO:0000256" key="3">
    <source>
        <dbReference type="ARBA" id="ARBA00022741"/>
    </source>
</evidence>
<organism evidence="11 12">
    <name type="scientific">Allosaccharopolyspora coralli</name>
    <dbReference type="NCBI Taxonomy" id="2665642"/>
    <lineage>
        <taxon>Bacteria</taxon>
        <taxon>Bacillati</taxon>
        <taxon>Actinomycetota</taxon>
        <taxon>Actinomycetes</taxon>
        <taxon>Pseudonocardiales</taxon>
        <taxon>Pseudonocardiaceae</taxon>
        <taxon>Allosaccharopolyspora</taxon>
    </lineage>
</organism>
<dbReference type="AlphaFoldDB" id="A0A5Q3Q7D2"/>
<dbReference type="EC" id="2.7.4.25" evidence="8"/>
<dbReference type="GO" id="GO:0005524">
    <property type="term" value="F:ATP binding"/>
    <property type="evidence" value="ECO:0007669"/>
    <property type="project" value="UniProtKB-UniRule"/>
</dbReference>
<dbReference type="GO" id="GO:0006220">
    <property type="term" value="P:pyrimidine nucleotide metabolic process"/>
    <property type="evidence" value="ECO:0007669"/>
    <property type="project" value="UniProtKB-UniRule"/>
</dbReference>
<name>A0A5Q3Q7D2_9PSEU</name>
<dbReference type="EMBL" id="CP045929">
    <property type="protein sequence ID" value="QGK70571.1"/>
    <property type="molecule type" value="Genomic_DNA"/>
</dbReference>
<dbReference type="NCBIfam" id="TIGR00017">
    <property type="entry name" value="cmk"/>
    <property type="match status" value="1"/>
</dbReference>
<evidence type="ECO:0000256" key="1">
    <source>
        <dbReference type="ARBA" id="ARBA00009427"/>
    </source>
</evidence>
<dbReference type="Pfam" id="PF02224">
    <property type="entry name" value="Cytidylate_kin"/>
    <property type="match status" value="1"/>
</dbReference>
<dbReference type="InterPro" id="IPR027417">
    <property type="entry name" value="P-loop_NTPase"/>
</dbReference>
<comment type="catalytic activity">
    <reaction evidence="6 8">
        <text>dCMP + ATP = dCDP + ADP</text>
        <dbReference type="Rhea" id="RHEA:25094"/>
        <dbReference type="ChEBI" id="CHEBI:30616"/>
        <dbReference type="ChEBI" id="CHEBI:57566"/>
        <dbReference type="ChEBI" id="CHEBI:58593"/>
        <dbReference type="ChEBI" id="CHEBI:456216"/>
        <dbReference type="EC" id="2.7.4.25"/>
    </reaction>
</comment>
<dbReference type="InterPro" id="IPR003136">
    <property type="entry name" value="Cytidylate_kin"/>
</dbReference>
<dbReference type="CDD" id="cd02020">
    <property type="entry name" value="CMPK"/>
    <property type="match status" value="1"/>
</dbReference>
<accession>A0A5Q3Q7D2</accession>
<feature type="binding site" evidence="8">
    <location>
        <begin position="38"/>
        <end position="46"/>
    </location>
    <ligand>
        <name>ATP</name>
        <dbReference type="ChEBI" id="CHEBI:30616"/>
    </ligand>
</feature>
<dbReference type="Proteomes" id="UP000371041">
    <property type="component" value="Chromosome"/>
</dbReference>
<evidence type="ECO:0000256" key="2">
    <source>
        <dbReference type="ARBA" id="ARBA00022679"/>
    </source>
</evidence>
<comment type="similarity">
    <text evidence="1 8">Belongs to the cytidylate kinase family. Type 1 subfamily.</text>
</comment>
<keyword evidence="4 8" id="KW-0418">Kinase</keyword>